<dbReference type="Proteomes" id="UP000177171">
    <property type="component" value="Unassembled WGS sequence"/>
</dbReference>
<dbReference type="InterPro" id="IPR036388">
    <property type="entry name" value="WH-like_DNA-bd_sf"/>
</dbReference>
<evidence type="ECO:0000256" key="2">
    <source>
        <dbReference type="ARBA" id="ARBA00023125"/>
    </source>
</evidence>
<dbReference type="EMBL" id="MHQY01000044">
    <property type="protein sequence ID" value="OHA12698.1"/>
    <property type="molecule type" value="Genomic_DNA"/>
</dbReference>
<proteinExistence type="predicted"/>
<name>A0A1G2LM41_9BACT</name>
<dbReference type="InterPro" id="IPR036390">
    <property type="entry name" value="WH_DNA-bd_sf"/>
</dbReference>
<protein>
    <recommendedName>
        <fullName evidence="4">HTH arsR-type domain-containing protein</fullName>
    </recommendedName>
</protein>
<reference evidence="5 6" key="1">
    <citation type="journal article" date="2016" name="Nat. Commun.">
        <title>Thousands of microbial genomes shed light on interconnected biogeochemical processes in an aquifer system.</title>
        <authorList>
            <person name="Anantharaman K."/>
            <person name="Brown C.T."/>
            <person name="Hug L.A."/>
            <person name="Sharon I."/>
            <person name="Castelle C.J."/>
            <person name="Probst A.J."/>
            <person name="Thomas B.C."/>
            <person name="Singh A."/>
            <person name="Wilkins M.J."/>
            <person name="Karaoz U."/>
            <person name="Brodie E.L."/>
            <person name="Williams K.H."/>
            <person name="Hubbard S.S."/>
            <person name="Banfield J.F."/>
        </authorList>
    </citation>
    <scope>NUCLEOTIDE SEQUENCE [LARGE SCALE GENOMIC DNA]</scope>
</reference>
<comment type="caution">
    <text evidence="5">The sequence shown here is derived from an EMBL/GenBank/DDBJ whole genome shotgun (WGS) entry which is preliminary data.</text>
</comment>
<dbReference type="InterPro" id="IPR001845">
    <property type="entry name" value="HTH_ArsR_DNA-bd_dom"/>
</dbReference>
<dbReference type="PROSITE" id="PS50987">
    <property type="entry name" value="HTH_ARSR_2"/>
    <property type="match status" value="1"/>
</dbReference>
<dbReference type="GO" id="GO:0003677">
    <property type="term" value="F:DNA binding"/>
    <property type="evidence" value="ECO:0007669"/>
    <property type="project" value="UniProtKB-KW"/>
</dbReference>
<keyword evidence="3" id="KW-0804">Transcription</keyword>
<dbReference type="SUPFAM" id="SSF46785">
    <property type="entry name" value="Winged helix' DNA-binding domain"/>
    <property type="match status" value="1"/>
</dbReference>
<dbReference type="PRINTS" id="PR00778">
    <property type="entry name" value="HTHARSR"/>
</dbReference>
<evidence type="ECO:0000256" key="1">
    <source>
        <dbReference type="ARBA" id="ARBA00023015"/>
    </source>
</evidence>
<dbReference type="AlphaFoldDB" id="A0A1G2LM41"/>
<sequence>MKKLKKTAKDLEGHMKGVANHRRIEIVFLIAGEDGLTLWQIAERLNCNMKTISEHIRRLVQAGLVNKKYRGQEVLHGLSPYGKIIYGFLKTFSYS</sequence>
<evidence type="ECO:0000313" key="6">
    <source>
        <dbReference type="Proteomes" id="UP000177171"/>
    </source>
</evidence>
<dbReference type="InterPro" id="IPR051081">
    <property type="entry name" value="HTH_MetalResp_TranReg"/>
</dbReference>
<keyword evidence="1" id="KW-0805">Transcription regulation</keyword>
<dbReference type="SMART" id="SM00418">
    <property type="entry name" value="HTH_ARSR"/>
    <property type="match status" value="1"/>
</dbReference>
<dbReference type="PANTHER" id="PTHR33154:SF33">
    <property type="entry name" value="TRANSCRIPTIONAL REPRESSOR SDPR"/>
    <property type="match status" value="1"/>
</dbReference>
<dbReference type="GO" id="GO:0003700">
    <property type="term" value="F:DNA-binding transcription factor activity"/>
    <property type="evidence" value="ECO:0007669"/>
    <property type="project" value="InterPro"/>
</dbReference>
<evidence type="ECO:0000256" key="3">
    <source>
        <dbReference type="ARBA" id="ARBA00023163"/>
    </source>
</evidence>
<dbReference type="PANTHER" id="PTHR33154">
    <property type="entry name" value="TRANSCRIPTIONAL REGULATOR, ARSR FAMILY"/>
    <property type="match status" value="1"/>
</dbReference>
<organism evidence="5 6">
    <name type="scientific">Candidatus Sungbacteria bacterium RIFCSPLOWO2_12_FULL_41_11</name>
    <dbReference type="NCBI Taxonomy" id="1802286"/>
    <lineage>
        <taxon>Bacteria</taxon>
        <taxon>Candidatus Sungiibacteriota</taxon>
    </lineage>
</organism>
<dbReference type="Pfam" id="PF01022">
    <property type="entry name" value="HTH_5"/>
    <property type="match status" value="1"/>
</dbReference>
<dbReference type="CDD" id="cd00090">
    <property type="entry name" value="HTH_ARSR"/>
    <property type="match status" value="1"/>
</dbReference>
<evidence type="ECO:0000259" key="4">
    <source>
        <dbReference type="PROSITE" id="PS50987"/>
    </source>
</evidence>
<dbReference type="InterPro" id="IPR011991">
    <property type="entry name" value="ArsR-like_HTH"/>
</dbReference>
<evidence type="ECO:0000313" key="5">
    <source>
        <dbReference type="EMBL" id="OHA12698.1"/>
    </source>
</evidence>
<dbReference type="Gene3D" id="1.10.10.10">
    <property type="entry name" value="Winged helix-like DNA-binding domain superfamily/Winged helix DNA-binding domain"/>
    <property type="match status" value="1"/>
</dbReference>
<gene>
    <name evidence="5" type="ORF">A3G49_00085</name>
</gene>
<feature type="domain" description="HTH arsR-type" evidence="4">
    <location>
        <begin position="4"/>
        <end position="95"/>
    </location>
</feature>
<accession>A0A1G2LM41</accession>
<keyword evidence="2" id="KW-0238">DNA-binding</keyword>